<name>A0A399IX48_9RHOB</name>
<gene>
    <name evidence="1" type="ORF">DL237_16775</name>
</gene>
<sequence>MHGTAASAGADADTAGGRPAGVATTANAAAGMIEVLLHNEPVAGVRVTALDKPGEFAVVIPIPPDAIADGVQVILIRHRQSNAVLNAFAILSGDVLGDTLHTEVSLLRAELDMLKRAFRRHCVEAGAGG</sequence>
<organism evidence="1 2">
    <name type="scientific">Pseudooceanicola sediminis</name>
    <dbReference type="NCBI Taxonomy" id="2211117"/>
    <lineage>
        <taxon>Bacteria</taxon>
        <taxon>Pseudomonadati</taxon>
        <taxon>Pseudomonadota</taxon>
        <taxon>Alphaproteobacteria</taxon>
        <taxon>Rhodobacterales</taxon>
        <taxon>Paracoccaceae</taxon>
        <taxon>Pseudooceanicola</taxon>
    </lineage>
</organism>
<comment type="caution">
    <text evidence="1">The sequence shown here is derived from an EMBL/GenBank/DDBJ whole genome shotgun (WGS) entry which is preliminary data.</text>
</comment>
<dbReference type="Proteomes" id="UP000265848">
    <property type="component" value="Unassembled WGS sequence"/>
</dbReference>
<proteinExistence type="predicted"/>
<accession>A0A399IX48</accession>
<dbReference type="EMBL" id="QWJJ01000016">
    <property type="protein sequence ID" value="RII37591.1"/>
    <property type="molecule type" value="Genomic_DNA"/>
</dbReference>
<dbReference type="OrthoDB" id="7772846at2"/>
<reference evidence="1 2" key="1">
    <citation type="submission" date="2018-08" db="EMBL/GenBank/DDBJ databases">
        <title>Pseudooceanicola sediminis CY03 in the family Rhodobacteracea.</title>
        <authorList>
            <person name="Zhang Y.-J."/>
        </authorList>
    </citation>
    <scope>NUCLEOTIDE SEQUENCE [LARGE SCALE GENOMIC DNA]</scope>
    <source>
        <strain evidence="1 2">CY03</strain>
    </source>
</reference>
<dbReference type="AlphaFoldDB" id="A0A399IX48"/>
<evidence type="ECO:0000313" key="1">
    <source>
        <dbReference type="EMBL" id="RII37591.1"/>
    </source>
</evidence>
<keyword evidence="2" id="KW-1185">Reference proteome</keyword>
<protein>
    <submittedName>
        <fullName evidence="1">Uncharacterized protein</fullName>
    </submittedName>
</protein>
<evidence type="ECO:0000313" key="2">
    <source>
        <dbReference type="Proteomes" id="UP000265848"/>
    </source>
</evidence>